<dbReference type="PANTHER" id="PTHR12984">
    <property type="entry name" value="SCY1-RELATED S/T PROTEIN KINASE-LIKE"/>
    <property type="match status" value="1"/>
</dbReference>
<feature type="compositionally biased region" description="Pro residues" evidence="1">
    <location>
        <begin position="680"/>
        <end position="691"/>
    </location>
</feature>
<dbReference type="GO" id="GO:0005524">
    <property type="term" value="F:ATP binding"/>
    <property type="evidence" value="ECO:0007669"/>
    <property type="project" value="InterPro"/>
</dbReference>
<feature type="domain" description="Protein kinase" evidence="3">
    <location>
        <begin position="84"/>
        <end position="376"/>
    </location>
</feature>
<feature type="compositionally biased region" description="Low complexity" evidence="1">
    <location>
        <begin position="747"/>
        <end position="767"/>
    </location>
</feature>
<keyword evidence="5" id="KW-1185">Reference proteome</keyword>
<accession>A0AAI9T918</accession>
<dbReference type="InterPro" id="IPR011989">
    <property type="entry name" value="ARM-like"/>
</dbReference>
<name>A0AAI9T918_PENTH</name>
<gene>
    <name evidence="4" type="ORF">VN97_g10407</name>
</gene>
<dbReference type="AlphaFoldDB" id="A0AAI9T918"/>
<dbReference type="GO" id="GO:0005737">
    <property type="term" value="C:cytoplasm"/>
    <property type="evidence" value="ECO:0007669"/>
    <property type="project" value="TreeGrafter"/>
</dbReference>
<dbReference type="GO" id="GO:0004672">
    <property type="term" value="F:protein kinase activity"/>
    <property type="evidence" value="ECO:0007669"/>
    <property type="project" value="InterPro"/>
</dbReference>
<feature type="compositionally biased region" description="Acidic residues" evidence="1">
    <location>
        <begin position="832"/>
        <end position="843"/>
    </location>
</feature>
<dbReference type="SUPFAM" id="SSF56112">
    <property type="entry name" value="Protein kinase-like (PK-like)"/>
    <property type="match status" value="1"/>
</dbReference>
<feature type="region of interest" description="Disordered" evidence="1">
    <location>
        <begin position="657"/>
        <end position="771"/>
    </location>
</feature>
<comment type="caution">
    <text evidence="4">The sequence shown here is derived from an EMBL/GenBank/DDBJ whole genome shotgun (WGS) entry which is preliminary data.</text>
</comment>
<feature type="compositionally biased region" description="Acidic residues" evidence="1">
    <location>
        <begin position="718"/>
        <end position="743"/>
    </location>
</feature>
<dbReference type="Gene3D" id="3.30.200.20">
    <property type="entry name" value="Phosphorylase Kinase, domain 1"/>
    <property type="match status" value="1"/>
</dbReference>
<proteinExistence type="predicted"/>
<feature type="signal peptide" evidence="2">
    <location>
        <begin position="1"/>
        <end position="27"/>
    </location>
</feature>
<evidence type="ECO:0000259" key="3">
    <source>
        <dbReference type="PROSITE" id="PS50011"/>
    </source>
</evidence>
<dbReference type="EMBL" id="LACB01000480">
    <property type="protein sequence ID" value="KAJ9483010.1"/>
    <property type="molecule type" value="Genomic_DNA"/>
</dbReference>
<dbReference type="InterPro" id="IPR016024">
    <property type="entry name" value="ARM-type_fold"/>
</dbReference>
<dbReference type="Proteomes" id="UP001227192">
    <property type="component" value="Unassembled WGS sequence"/>
</dbReference>
<feature type="region of interest" description="Disordered" evidence="1">
    <location>
        <begin position="31"/>
        <end position="55"/>
    </location>
</feature>
<evidence type="ECO:0000313" key="4">
    <source>
        <dbReference type="EMBL" id="KAJ9483010.1"/>
    </source>
</evidence>
<dbReference type="InterPro" id="IPR011009">
    <property type="entry name" value="Kinase-like_dom_sf"/>
</dbReference>
<evidence type="ECO:0000313" key="5">
    <source>
        <dbReference type="Proteomes" id="UP001227192"/>
    </source>
</evidence>
<reference evidence="4" key="1">
    <citation type="submission" date="2015-06" db="EMBL/GenBank/DDBJ databases">
        <authorList>
            <person name="Nguyen H."/>
        </authorList>
    </citation>
    <scope>NUCLEOTIDE SEQUENCE</scope>
    <source>
        <strain evidence="4">DAOM 180753</strain>
    </source>
</reference>
<dbReference type="Gene3D" id="1.25.10.10">
    <property type="entry name" value="Leucine-rich Repeat Variant"/>
    <property type="match status" value="1"/>
</dbReference>
<dbReference type="Pfam" id="PF00069">
    <property type="entry name" value="Pkinase"/>
    <property type="match status" value="1"/>
</dbReference>
<keyword evidence="2" id="KW-0732">Signal</keyword>
<feature type="compositionally biased region" description="Low complexity" evidence="1">
    <location>
        <begin position="797"/>
        <end position="813"/>
    </location>
</feature>
<organism evidence="4 5">
    <name type="scientific">Penicillium thymicola</name>
    <dbReference type="NCBI Taxonomy" id="293382"/>
    <lineage>
        <taxon>Eukaryota</taxon>
        <taxon>Fungi</taxon>
        <taxon>Dikarya</taxon>
        <taxon>Ascomycota</taxon>
        <taxon>Pezizomycotina</taxon>
        <taxon>Eurotiomycetes</taxon>
        <taxon>Eurotiomycetidae</taxon>
        <taxon>Eurotiales</taxon>
        <taxon>Aspergillaceae</taxon>
        <taxon>Penicillium</taxon>
    </lineage>
</organism>
<dbReference type="InterPro" id="IPR000719">
    <property type="entry name" value="Prot_kinase_dom"/>
</dbReference>
<dbReference type="PANTHER" id="PTHR12984:SF3">
    <property type="entry name" value="N-TERMINAL KINASE-LIKE PROTEIN"/>
    <property type="match status" value="1"/>
</dbReference>
<evidence type="ECO:0000256" key="2">
    <source>
        <dbReference type="SAM" id="SignalP"/>
    </source>
</evidence>
<dbReference type="GO" id="GO:0006409">
    <property type="term" value="P:tRNA export from nucleus"/>
    <property type="evidence" value="ECO:0007669"/>
    <property type="project" value="TreeGrafter"/>
</dbReference>
<reference evidence="4" key="2">
    <citation type="journal article" date="2016" name="Fungal Biol.">
        <title>Ochratoxin A production by Penicillium thymicola.</title>
        <authorList>
            <person name="Nguyen H.D.T."/>
            <person name="McMullin D.R."/>
            <person name="Ponomareva E."/>
            <person name="Riley R."/>
            <person name="Pomraning K.R."/>
            <person name="Baker S.E."/>
            <person name="Seifert K.A."/>
        </authorList>
    </citation>
    <scope>NUCLEOTIDE SEQUENCE</scope>
    <source>
        <strain evidence="4">DAOM 180753</strain>
    </source>
</reference>
<feature type="region of interest" description="Disordered" evidence="1">
    <location>
        <begin position="785"/>
        <end position="843"/>
    </location>
</feature>
<feature type="chain" id="PRO_5042596649" description="Protein kinase domain-containing protein" evidence="2">
    <location>
        <begin position="28"/>
        <end position="843"/>
    </location>
</feature>
<sequence length="843" mass="91567">MCLAIPTYKNIVSGLWLLLITLPSYRSNPETRPNIDPLAIGRPDSRTPDTPNNSPSCHIGNTAAMDFLKSAIGSAIAKGGGLPFSLGDRVDIGDSVWALHNGTKRDDGSACSVFAFDVNANKSRLPLAKNAVRKSRTLRHPGVIKVLDTIETEHNLYIVTERVVPLSWPVKRRSLSEETAKWGLYTVATTLKFINDDASSVHGAVRASSVFISESGEWKLGGFDILSSMKEDDAIIYTYGSSVPDAGRYTPPEIVKTGWDTIKRNPLAAVDAYGLGILIFEVFNGGFSGGDQAGKTTNIPPSMQQSYKRLCTANPKLRLSPGHFVEQGKKQGGFFETPLIRMTEDIDSLGLKSDAEREEFINELDNLSDDFPEEFFKMKVLPELLKSVEFGGGGPKVLQATLKIGAKLSEDEFNAKLTPVIVRLFGNPDRALRVCLLDNLPSMIDNLPQRVVNDKIFPQMTSGFTDVAPVVREQTVKAVLTIINKLNDRIVNGELLKFLARTANDEQPGIRTNTTICLGRIAKNLSQSTRSKVLIAAFTRSIRDPFVHARNAGLLALAATIDVFNEEDCAVRILPAICPGLLDKEKLIRDQANKTFDLYVQRTRKFASTMPDTVIPLAASAEANKPDARVGTPNDNSWAGWAISSFTNKIATANGEIEPTANATKTVDPDTARSASVPRPTKPSPSTPAEPPKQVLRPAAQHLNRSMSDRPAPVVHDEPDEEEGDDVFDAWGAMDDDEKDEDPFTAAVTSPKPTSPVPSSSKAPAVPYDDGGEPDFAGWLAAKSQTKAKNPLPKGLTKAASTSTVTTRSTLNAAKPRTVVAPKKIDTKPKDEEADDDWGDAWE</sequence>
<dbReference type="InterPro" id="IPR051177">
    <property type="entry name" value="CIK-Related_Protein"/>
</dbReference>
<evidence type="ECO:0000256" key="1">
    <source>
        <dbReference type="SAM" id="MobiDB-lite"/>
    </source>
</evidence>
<dbReference type="SUPFAM" id="SSF48371">
    <property type="entry name" value="ARM repeat"/>
    <property type="match status" value="1"/>
</dbReference>
<dbReference type="Gene3D" id="1.10.510.10">
    <property type="entry name" value="Transferase(Phosphotransferase) domain 1"/>
    <property type="match status" value="1"/>
</dbReference>
<dbReference type="PROSITE" id="PS50011">
    <property type="entry name" value="PROTEIN_KINASE_DOM"/>
    <property type="match status" value="1"/>
</dbReference>
<protein>
    <recommendedName>
        <fullName evidence="3">Protein kinase domain-containing protein</fullName>
    </recommendedName>
</protein>
<dbReference type="SMART" id="SM00220">
    <property type="entry name" value="S_TKc"/>
    <property type="match status" value="1"/>
</dbReference>